<dbReference type="KEGG" id="vab:WPS_06500"/>
<proteinExistence type="predicted"/>
<evidence type="ECO:0000313" key="2">
    <source>
        <dbReference type="EMBL" id="BDE05374.1"/>
    </source>
</evidence>
<name>A0AAN1XTL6_UNVUL</name>
<evidence type="ECO:0000256" key="1">
    <source>
        <dbReference type="SAM" id="SignalP"/>
    </source>
</evidence>
<accession>A0AAN1XTL6</accession>
<sequence length="157" mass="16085">MRRLGIALPPVAAILVAAAPHHAPHAAQAGHGAARSAVVGVSGSPQNAHAYAAAGAAAYETDFPQPLVARIAGGDGAAPKVRFRCEQPDCKLYILDAPSDFERSDPRTFTIGASDRKVSARVSITAPRLGTYTVSVALADAKGGSRADAAVYSLTVR</sequence>
<dbReference type="AlphaFoldDB" id="A0AAN1XTL6"/>
<keyword evidence="1" id="KW-0732">Signal</keyword>
<organism evidence="2 3">
    <name type="scientific">Vulcanimicrobium alpinum</name>
    <dbReference type="NCBI Taxonomy" id="3016050"/>
    <lineage>
        <taxon>Bacteria</taxon>
        <taxon>Bacillati</taxon>
        <taxon>Vulcanimicrobiota</taxon>
        <taxon>Vulcanimicrobiia</taxon>
        <taxon>Vulcanimicrobiales</taxon>
        <taxon>Vulcanimicrobiaceae</taxon>
        <taxon>Vulcanimicrobium</taxon>
    </lineage>
</organism>
<dbReference type="Proteomes" id="UP001317532">
    <property type="component" value="Chromosome"/>
</dbReference>
<gene>
    <name evidence="2" type="ORF">WPS_06500</name>
</gene>
<protein>
    <submittedName>
        <fullName evidence="2">Uncharacterized protein</fullName>
    </submittedName>
</protein>
<dbReference type="EMBL" id="AP025523">
    <property type="protein sequence ID" value="BDE05374.1"/>
    <property type="molecule type" value="Genomic_DNA"/>
</dbReference>
<feature type="chain" id="PRO_5042881994" evidence="1">
    <location>
        <begin position="24"/>
        <end position="157"/>
    </location>
</feature>
<feature type="signal peptide" evidence="1">
    <location>
        <begin position="1"/>
        <end position="23"/>
    </location>
</feature>
<evidence type="ECO:0000313" key="3">
    <source>
        <dbReference type="Proteomes" id="UP001317532"/>
    </source>
</evidence>
<reference evidence="2 3" key="1">
    <citation type="journal article" date="2022" name="ISME Commun">
        <title>Vulcanimicrobium alpinus gen. nov. sp. nov., the first cultivated representative of the candidate phylum 'Eremiobacterota', is a metabolically versatile aerobic anoxygenic phototroph.</title>
        <authorList>
            <person name="Yabe S."/>
            <person name="Muto K."/>
            <person name="Abe K."/>
            <person name="Yokota A."/>
            <person name="Staudigel H."/>
            <person name="Tebo B.M."/>
        </authorList>
    </citation>
    <scope>NUCLEOTIDE SEQUENCE [LARGE SCALE GENOMIC DNA]</scope>
    <source>
        <strain evidence="2 3">WC8-2</strain>
    </source>
</reference>
<keyword evidence="3" id="KW-1185">Reference proteome</keyword>